<organism evidence="2 3">
    <name type="scientific">Variovorax robiniae</name>
    <dbReference type="NCBI Taxonomy" id="1836199"/>
    <lineage>
        <taxon>Bacteria</taxon>
        <taxon>Pseudomonadati</taxon>
        <taxon>Pseudomonadota</taxon>
        <taxon>Betaproteobacteria</taxon>
        <taxon>Burkholderiales</taxon>
        <taxon>Comamonadaceae</taxon>
        <taxon>Variovorax</taxon>
    </lineage>
</organism>
<evidence type="ECO:0000313" key="2">
    <source>
        <dbReference type="EMBL" id="MEJ8854559.1"/>
    </source>
</evidence>
<reference evidence="2 3" key="1">
    <citation type="submission" date="2024-03" db="EMBL/GenBank/DDBJ databases">
        <title>Novel species of the genus Variovorax.</title>
        <authorList>
            <person name="Liu Q."/>
            <person name="Xin Y.-H."/>
        </authorList>
    </citation>
    <scope>NUCLEOTIDE SEQUENCE [LARGE SCALE GENOMIC DNA]</scope>
    <source>
        <strain evidence="2 3">KACC 18901</strain>
    </source>
</reference>
<comment type="caution">
    <text evidence="2">The sequence shown here is derived from an EMBL/GenBank/DDBJ whole genome shotgun (WGS) entry which is preliminary data.</text>
</comment>
<accession>A0ABU8X4G8</accession>
<dbReference type="InterPro" id="IPR007024">
    <property type="entry name" value="BLUF_domain"/>
</dbReference>
<protein>
    <submittedName>
        <fullName evidence="2">BLUF domain-containing protein</fullName>
    </submittedName>
</protein>
<dbReference type="EMBL" id="JBBKZS010000003">
    <property type="protein sequence ID" value="MEJ8854559.1"/>
    <property type="molecule type" value="Genomic_DNA"/>
</dbReference>
<keyword evidence="3" id="KW-1185">Reference proteome</keyword>
<evidence type="ECO:0000259" key="1">
    <source>
        <dbReference type="PROSITE" id="PS50925"/>
    </source>
</evidence>
<dbReference type="Gene3D" id="3.30.70.100">
    <property type="match status" value="1"/>
</dbReference>
<dbReference type="InterPro" id="IPR036046">
    <property type="entry name" value="Acylphosphatase-like_dom_sf"/>
</dbReference>
<dbReference type="SUPFAM" id="SSF54975">
    <property type="entry name" value="Acylphosphatase/BLUF domain-like"/>
    <property type="match status" value="1"/>
</dbReference>
<dbReference type="PROSITE" id="PS50925">
    <property type="entry name" value="BLUF"/>
    <property type="match status" value="1"/>
</dbReference>
<feature type="domain" description="BLUF" evidence="1">
    <location>
        <begin position="8"/>
        <end position="99"/>
    </location>
</feature>
<evidence type="ECO:0000313" key="3">
    <source>
        <dbReference type="Proteomes" id="UP001367030"/>
    </source>
</evidence>
<dbReference type="Proteomes" id="UP001367030">
    <property type="component" value="Unassembled WGS sequence"/>
</dbReference>
<sequence>MSPANQALHEILYCSKLTTGVSPAVVGAIVAHARVRNAQSGVTGLLVFDGDRFCQHFEGPRDAIVRLMDRIGDDPRHTDVRVVYEGPLGQRRYPRFEMGLVDAEKDFPDLDRLDGEEALARFLELRPGYDVS</sequence>
<proteinExistence type="predicted"/>
<dbReference type="Pfam" id="PF04940">
    <property type="entry name" value="BLUF"/>
    <property type="match status" value="1"/>
</dbReference>
<name>A0ABU8X4G8_9BURK</name>
<dbReference type="SMART" id="SM01034">
    <property type="entry name" value="BLUF"/>
    <property type="match status" value="1"/>
</dbReference>
<gene>
    <name evidence="2" type="ORF">WKW79_08265</name>
</gene>
<dbReference type="RefSeq" id="WP_340334658.1">
    <property type="nucleotide sequence ID" value="NZ_JBBKZS010000003.1"/>
</dbReference>